<name>A0A059XSJ7_9BACT</name>
<evidence type="ECO:0000259" key="2">
    <source>
        <dbReference type="Pfam" id="PF01656"/>
    </source>
</evidence>
<dbReference type="OrthoDB" id="9899058at2"/>
<feature type="compositionally biased region" description="Polar residues" evidence="1">
    <location>
        <begin position="41"/>
        <end position="51"/>
    </location>
</feature>
<dbReference type="HOGENOM" id="CLU_789418_0_0_0"/>
<reference evidence="4" key="1">
    <citation type="submission" date="2014-02" db="EMBL/GenBank/DDBJ databases">
        <title>Complete genome sequence and comparative genomic analysis of the nitrogen-fixing bacterium Leptospirillum ferriphilum YSK.</title>
        <authorList>
            <person name="Guo X."/>
            <person name="Yin H."/>
            <person name="Liang Y."/>
            <person name="Hu Q."/>
            <person name="Ma L."/>
            <person name="Xiao Y."/>
            <person name="Zhang X."/>
            <person name="Qiu G."/>
            <person name="Liu X."/>
        </authorList>
    </citation>
    <scope>NUCLEOTIDE SEQUENCE [LARGE SCALE GENOMIC DNA]</scope>
    <source>
        <strain evidence="4">YSK</strain>
    </source>
</reference>
<keyword evidence="4" id="KW-1185">Reference proteome</keyword>
<dbReference type="Proteomes" id="UP000027059">
    <property type="component" value="Chromosome"/>
</dbReference>
<dbReference type="InterPro" id="IPR002586">
    <property type="entry name" value="CobQ/CobB/MinD/ParA_Nub-bd_dom"/>
</dbReference>
<feature type="region of interest" description="Disordered" evidence="1">
    <location>
        <begin position="41"/>
        <end position="68"/>
    </location>
</feature>
<reference evidence="3 4" key="2">
    <citation type="journal article" date="2015" name="Biomed. Res. Int.">
        <title>Effects of Arsenite Resistance on the Growth and Functional Gene Expression of Leptospirillum ferriphilum and Acidithiobacillus thiooxidans in Pure Culture and Coculture.</title>
        <authorList>
            <person name="Jiang H."/>
            <person name="Liang Y."/>
            <person name="Yin H."/>
            <person name="Xiao Y."/>
            <person name="Guo X."/>
            <person name="Xu Y."/>
            <person name="Hu Q."/>
            <person name="Liu H."/>
            <person name="Liu X."/>
        </authorList>
    </citation>
    <scope>NUCLEOTIDE SEQUENCE [LARGE SCALE GENOMIC DNA]</scope>
    <source>
        <strain evidence="3 4">YSK</strain>
    </source>
</reference>
<evidence type="ECO:0000313" key="4">
    <source>
        <dbReference type="Proteomes" id="UP000027059"/>
    </source>
</evidence>
<evidence type="ECO:0000256" key="1">
    <source>
        <dbReference type="SAM" id="MobiDB-lite"/>
    </source>
</evidence>
<feature type="domain" description="CobQ/CobB/MinD/ParA nucleotide binding" evidence="2">
    <location>
        <begin position="94"/>
        <end position="312"/>
    </location>
</feature>
<dbReference type="RefSeq" id="WP_038504908.1">
    <property type="nucleotide sequence ID" value="NZ_CP007243.1"/>
</dbReference>
<feature type="compositionally biased region" description="Polar residues" evidence="1">
    <location>
        <begin position="59"/>
        <end position="68"/>
    </location>
</feature>
<accession>A0A059XSJ7</accession>
<dbReference type="EMBL" id="CP007243">
    <property type="protein sequence ID" value="AIA31599.1"/>
    <property type="molecule type" value="Genomic_DNA"/>
</dbReference>
<dbReference type="AlphaFoldDB" id="A0A059XSJ7"/>
<evidence type="ECO:0000313" key="3">
    <source>
        <dbReference type="EMBL" id="AIA31599.1"/>
    </source>
</evidence>
<protein>
    <recommendedName>
        <fullName evidence="2">CobQ/CobB/MinD/ParA nucleotide binding domain-containing protein</fullName>
    </recommendedName>
</protein>
<dbReference type="KEGG" id="lfp:Y981_04345"/>
<dbReference type="SUPFAM" id="SSF52540">
    <property type="entry name" value="P-loop containing nucleoside triphosphate hydrolases"/>
    <property type="match status" value="1"/>
</dbReference>
<proteinExistence type="predicted"/>
<sequence>MSQSPDLDRIKSHFQKTADNRLPYVEFPRETRAKTFIGTAPQTISFPSPQKKTALPQGDSLSPRPSSGEWTALDRAIGNGRFQQRQSQQHWPCVVVTGSAGGTGKTLLLASLAAQWSLSGRPVILLDLTASSFLSFLFLGKKKTESIRMGKVWTTYARQGETIPLLSVRLESSFFGSGETEWALSDLYHELRLEAPSLLPASAKILPLILVDLPLFPSSLIGEAAEMSPLVLLPVLPEIPSLLAAKEMENCFERTEAEKRLYVERFYILNRLDETRLIHQNLASRFQWLLGSRLCPHSIADNPLLEDLLARGHSFLDMPSENASPVLCDRIGRWIMEKAEILARQDKIRAG</sequence>
<dbReference type="InterPro" id="IPR027417">
    <property type="entry name" value="P-loop_NTPase"/>
</dbReference>
<dbReference type="Pfam" id="PF01656">
    <property type="entry name" value="CbiA"/>
    <property type="match status" value="1"/>
</dbReference>
<organism evidence="3 4">
    <name type="scientific">Leptospirillum ferriphilum YSK</name>
    <dbReference type="NCBI Taxonomy" id="1441628"/>
    <lineage>
        <taxon>Bacteria</taxon>
        <taxon>Pseudomonadati</taxon>
        <taxon>Nitrospirota</taxon>
        <taxon>Nitrospiria</taxon>
        <taxon>Nitrospirales</taxon>
        <taxon>Nitrospiraceae</taxon>
        <taxon>Leptospirillum</taxon>
    </lineage>
</organism>
<gene>
    <name evidence="3" type="ORF">Y981_04345</name>
</gene>
<dbReference type="Gene3D" id="3.40.50.300">
    <property type="entry name" value="P-loop containing nucleotide triphosphate hydrolases"/>
    <property type="match status" value="1"/>
</dbReference>